<evidence type="ECO:0000313" key="2">
    <source>
        <dbReference type="Proteomes" id="UP000283269"/>
    </source>
</evidence>
<dbReference type="Proteomes" id="UP000283269">
    <property type="component" value="Unassembled WGS sequence"/>
</dbReference>
<accession>A0A409WSI0</accession>
<evidence type="ECO:0008006" key="3">
    <source>
        <dbReference type="Google" id="ProtNLM"/>
    </source>
</evidence>
<dbReference type="InParanoid" id="A0A409WSI0"/>
<sequence length="125" mass="14084">MAEPVMRERMRDPSIPSYTTTFTNPWVWSLVVLRSEKDGFKAGDYLYGLTVCEAYTVRPYVDGMGTRHVDMDSLALQVVPNPNGLYPLSNYTSIIETPGLTTFAAMEGIIDGKEVRQRSPLSRQF</sequence>
<gene>
    <name evidence="1" type="ORF">CVT25_015675</name>
</gene>
<evidence type="ECO:0000313" key="1">
    <source>
        <dbReference type="EMBL" id="PPQ81473.1"/>
    </source>
</evidence>
<dbReference type="InterPro" id="IPR011032">
    <property type="entry name" value="GroES-like_sf"/>
</dbReference>
<dbReference type="AlphaFoldDB" id="A0A409WSI0"/>
<proteinExistence type="predicted"/>
<dbReference type="SUPFAM" id="SSF50129">
    <property type="entry name" value="GroES-like"/>
    <property type="match status" value="1"/>
</dbReference>
<name>A0A409WSI0_PSICY</name>
<comment type="caution">
    <text evidence="1">The sequence shown here is derived from an EMBL/GenBank/DDBJ whole genome shotgun (WGS) entry which is preliminary data.</text>
</comment>
<dbReference type="Gene3D" id="3.90.180.10">
    <property type="entry name" value="Medium-chain alcohol dehydrogenases, catalytic domain"/>
    <property type="match status" value="1"/>
</dbReference>
<organism evidence="1 2">
    <name type="scientific">Psilocybe cyanescens</name>
    <dbReference type="NCBI Taxonomy" id="93625"/>
    <lineage>
        <taxon>Eukaryota</taxon>
        <taxon>Fungi</taxon>
        <taxon>Dikarya</taxon>
        <taxon>Basidiomycota</taxon>
        <taxon>Agaricomycotina</taxon>
        <taxon>Agaricomycetes</taxon>
        <taxon>Agaricomycetidae</taxon>
        <taxon>Agaricales</taxon>
        <taxon>Agaricineae</taxon>
        <taxon>Strophariaceae</taxon>
        <taxon>Psilocybe</taxon>
    </lineage>
</organism>
<reference evidence="1 2" key="1">
    <citation type="journal article" date="2018" name="Evol. Lett.">
        <title>Horizontal gene cluster transfer increased hallucinogenic mushroom diversity.</title>
        <authorList>
            <person name="Reynolds H.T."/>
            <person name="Vijayakumar V."/>
            <person name="Gluck-Thaler E."/>
            <person name="Korotkin H.B."/>
            <person name="Matheny P.B."/>
            <person name="Slot J.C."/>
        </authorList>
    </citation>
    <scope>NUCLEOTIDE SEQUENCE [LARGE SCALE GENOMIC DNA]</scope>
    <source>
        <strain evidence="1 2">2631</strain>
    </source>
</reference>
<dbReference type="EMBL" id="NHYD01003249">
    <property type="protein sequence ID" value="PPQ81473.1"/>
    <property type="molecule type" value="Genomic_DNA"/>
</dbReference>
<dbReference type="OrthoDB" id="809632at2759"/>
<protein>
    <recommendedName>
        <fullName evidence="3">Oxidoreductase N-terminal domain-containing protein</fullName>
    </recommendedName>
</protein>
<keyword evidence="2" id="KW-1185">Reference proteome</keyword>